<name>A0A931HY69_9BACI</name>
<accession>A0A931HY69</accession>
<dbReference type="GO" id="GO:0005198">
    <property type="term" value="F:structural molecule activity"/>
    <property type="evidence" value="ECO:0007669"/>
    <property type="project" value="InterPro"/>
</dbReference>
<dbReference type="Gene3D" id="1.20.90.10">
    <property type="entry name" value="Phospholipase A2 domain"/>
    <property type="match status" value="1"/>
</dbReference>
<dbReference type="Pfam" id="PF08398">
    <property type="entry name" value="Phospholip_A2_4"/>
    <property type="match status" value="1"/>
</dbReference>
<sequence length="94" mass="10986">MDRHSPYRKPGFCLFPGYNYCGPGCSGPGAPLNAVDAACKQHDECYRYYGNYCECDLAFIRQLKRLQNPYTEEGRHARMMYKYMKLQQLFTCSF</sequence>
<dbReference type="SUPFAM" id="SSF48619">
    <property type="entry name" value="Phospholipase A2, PLA2"/>
    <property type="match status" value="1"/>
</dbReference>
<protein>
    <submittedName>
        <fullName evidence="2">Phospholipase</fullName>
    </submittedName>
</protein>
<evidence type="ECO:0000313" key="3">
    <source>
        <dbReference type="Proteomes" id="UP000614490"/>
    </source>
</evidence>
<dbReference type="EMBL" id="JADZSC010000004">
    <property type="protein sequence ID" value="MBH0231722.1"/>
    <property type="molecule type" value="Genomic_DNA"/>
</dbReference>
<organism evidence="2 3">
    <name type="scientific">Halobacillus yeomjeoni</name>
    <dbReference type="NCBI Taxonomy" id="311194"/>
    <lineage>
        <taxon>Bacteria</taxon>
        <taxon>Bacillati</taxon>
        <taxon>Bacillota</taxon>
        <taxon>Bacilli</taxon>
        <taxon>Bacillales</taxon>
        <taxon>Bacillaceae</taxon>
        <taxon>Halobacillus</taxon>
    </lineage>
</organism>
<dbReference type="GO" id="GO:0050482">
    <property type="term" value="P:arachidonate secretion"/>
    <property type="evidence" value="ECO:0007669"/>
    <property type="project" value="InterPro"/>
</dbReference>
<dbReference type="GO" id="GO:0004623">
    <property type="term" value="F:phospholipase A2 activity"/>
    <property type="evidence" value="ECO:0007669"/>
    <property type="project" value="InterPro"/>
</dbReference>
<feature type="domain" description="Phospholipase A2-like" evidence="1">
    <location>
        <begin position="15"/>
        <end position="50"/>
    </location>
</feature>
<dbReference type="GO" id="GO:0006644">
    <property type="term" value="P:phospholipid metabolic process"/>
    <property type="evidence" value="ECO:0007669"/>
    <property type="project" value="InterPro"/>
</dbReference>
<proteinExistence type="predicted"/>
<comment type="caution">
    <text evidence="2">The sequence shown here is derived from an EMBL/GenBank/DDBJ whole genome shotgun (WGS) entry which is preliminary data.</text>
</comment>
<evidence type="ECO:0000313" key="2">
    <source>
        <dbReference type="EMBL" id="MBH0231722.1"/>
    </source>
</evidence>
<reference evidence="2 3" key="1">
    <citation type="journal article" date="2005" name="Int. J. Syst. Evol. Microbiol.">
        <title>Halobacillus yeomjeoni sp. nov., isolated from a marine solar saltern in Korea.</title>
        <authorList>
            <person name="Yoon J.H."/>
            <person name="Kang S.J."/>
            <person name="Lee C.H."/>
            <person name="Oh H.W."/>
            <person name="Oh T.K."/>
        </authorList>
    </citation>
    <scope>NUCLEOTIDE SEQUENCE [LARGE SCALE GENOMIC DNA]</scope>
    <source>
        <strain evidence="2 3">KCTC 3957</strain>
    </source>
</reference>
<dbReference type="RefSeq" id="WP_197318353.1">
    <property type="nucleotide sequence ID" value="NZ_JADZSC010000004.1"/>
</dbReference>
<evidence type="ECO:0000259" key="1">
    <source>
        <dbReference type="Pfam" id="PF08398"/>
    </source>
</evidence>
<dbReference type="InterPro" id="IPR013607">
    <property type="entry name" value="Phospholipase_A2-like"/>
</dbReference>
<keyword evidence="3" id="KW-1185">Reference proteome</keyword>
<dbReference type="InterPro" id="IPR036444">
    <property type="entry name" value="PLipase_A2_dom_sf"/>
</dbReference>
<dbReference type="AlphaFoldDB" id="A0A931HY69"/>
<dbReference type="Proteomes" id="UP000614490">
    <property type="component" value="Unassembled WGS sequence"/>
</dbReference>
<gene>
    <name evidence="2" type="ORF">H0267_16035</name>
</gene>